<sequence>MSELTTYAYTAADVTAAFTDIREGLFAGKEASEVPQLLITAGLQGSGKTYLLEKTLLPSGQYGNYIRLYSPDFRKKHPQYDTMLRKGVLHAYEHTESFVREVCAKLFEEPFTGRYSMIVECAFDDIDLANLPALAAGAGYRIEAHIVACSLPFAFISGGKRAFRSLEKQELERFVRPSDLRSSLGNSHAVLFALENAAKTVDGSQIHLYERGLGALNDRVLRRQSTYRLDESKKLTETSTLEPYRYSDYEQVSGNTVNTPAERDEMIRECHLALSKTAGHVDQVPTFVYNALHARIVKHVYR</sequence>
<dbReference type="EMBL" id="JAHSTS010000001">
    <property type="protein sequence ID" value="MBV4458336.1"/>
    <property type="molecule type" value="Genomic_DNA"/>
</dbReference>
<evidence type="ECO:0000256" key="2">
    <source>
        <dbReference type="ARBA" id="ARBA00022840"/>
    </source>
</evidence>
<gene>
    <name evidence="4" type="ORF">KVG96_10275</name>
</gene>
<evidence type="ECO:0000256" key="1">
    <source>
        <dbReference type="ARBA" id="ARBA00022741"/>
    </source>
</evidence>
<evidence type="ECO:0000313" key="5">
    <source>
        <dbReference type="Proteomes" id="UP000765224"/>
    </source>
</evidence>
<dbReference type="Pfam" id="PF06414">
    <property type="entry name" value="Zeta_toxin"/>
    <property type="match status" value="1"/>
</dbReference>
<evidence type="ECO:0000313" key="4">
    <source>
        <dbReference type="EMBL" id="MBV4458336.1"/>
    </source>
</evidence>
<feature type="domain" description="Zeta toxin" evidence="3">
    <location>
        <begin position="31"/>
        <end position="203"/>
    </location>
</feature>
<keyword evidence="1" id="KW-0547">Nucleotide-binding</keyword>
<proteinExistence type="predicted"/>
<comment type="caution">
    <text evidence="4">The sequence shown here is derived from an EMBL/GenBank/DDBJ whole genome shotgun (WGS) entry which is preliminary data.</text>
</comment>
<protein>
    <submittedName>
        <fullName evidence="4">Zeta toxin family protein</fullName>
    </submittedName>
</protein>
<keyword evidence="5" id="KW-1185">Reference proteome</keyword>
<keyword evidence="2" id="KW-0067">ATP-binding</keyword>
<dbReference type="InterPro" id="IPR010488">
    <property type="entry name" value="Zeta_toxin_domain"/>
</dbReference>
<reference evidence="4 5" key="1">
    <citation type="submission" date="2021-06" db="EMBL/GenBank/DDBJ databases">
        <title>Updating the genus Pseudomonas: Description of 43 new species and partition of the Pseudomonas putida group.</title>
        <authorList>
            <person name="Girard L."/>
            <person name="Lood C."/>
            <person name="Vandamme P."/>
            <person name="Rokni-Zadeh H."/>
            <person name="Van Noort V."/>
            <person name="Hofte M."/>
            <person name="Lavigne R."/>
            <person name="De Mot R."/>
        </authorList>
    </citation>
    <scope>NUCLEOTIDE SEQUENCE [LARGE SCALE GENOMIC DNA]</scope>
    <source>
        <strain evidence="4 5">COR58</strain>
    </source>
</reference>
<evidence type="ECO:0000259" key="3">
    <source>
        <dbReference type="Pfam" id="PF06414"/>
    </source>
</evidence>
<name>A0ABS6PEC3_9PSED</name>
<accession>A0ABS6PEC3</accession>
<organism evidence="4 5">
    <name type="scientific">Pseudomonas ekonensis</name>
    <dbReference type="NCBI Taxonomy" id="2842353"/>
    <lineage>
        <taxon>Bacteria</taxon>
        <taxon>Pseudomonadati</taxon>
        <taxon>Pseudomonadota</taxon>
        <taxon>Gammaproteobacteria</taxon>
        <taxon>Pseudomonadales</taxon>
        <taxon>Pseudomonadaceae</taxon>
        <taxon>Pseudomonas</taxon>
    </lineage>
</organism>
<dbReference type="RefSeq" id="WP_217891929.1">
    <property type="nucleotide sequence ID" value="NZ_JAHSTS010000001.1"/>
</dbReference>
<dbReference type="Proteomes" id="UP000765224">
    <property type="component" value="Unassembled WGS sequence"/>
</dbReference>